<gene>
    <name evidence="2" type="ORF">DIJ64_12900</name>
</gene>
<dbReference type="InterPro" id="IPR000595">
    <property type="entry name" value="cNMP-bd_dom"/>
</dbReference>
<proteinExistence type="predicted"/>
<dbReference type="EMBL" id="CP029543">
    <property type="protein sequence ID" value="AWV48636.1"/>
    <property type="molecule type" value="Genomic_DNA"/>
</dbReference>
<dbReference type="AlphaFoldDB" id="A0AAD0P8S9"/>
<protein>
    <recommendedName>
        <fullName evidence="1">Cyclic nucleotide-binding domain-containing protein</fullName>
    </recommendedName>
</protein>
<evidence type="ECO:0000313" key="2">
    <source>
        <dbReference type="EMBL" id="AWV48636.1"/>
    </source>
</evidence>
<dbReference type="Proteomes" id="UP000249682">
    <property type="component" value="Chromosome"/>
</dbReference>
<organism evidence="2 3">
    <name type="scientific">Mycobacterium leprae</name>
    <dbReference type="NCBI Taxonomy" id="1769"/>
    <lineage>
        <taxon>Bacteria</taxon>
        <taxon>Bacillati</taxon>
        <taxon>Actinomycetota</taxon>
        <taxon>Actinomycetes</taxon>
        <taxon>Mycobacteriales</taxon>
        <taxon>Mycobacteriaceae</taxon>
        <taxon>Mycobacterium</taxon>
    </lineage>
</organism>
<evidence type="ECO:0000259" key="1">
    <source>
        <dbReference type="PROSITE" id="PS50042"/>
    </source>
</evidence>
<reference evidence="2 3" key="1">
    <citation type="submission" date="2018-05" db="EMBL/GenBank/DDBJ databases">
        <title>Evolution of small genomes with special reference to Mycobacterium leprae.</title>
        <authorList>
            <person name="Mohanty P.S."/>
            <person name="Bansal A.K."/>
            <person name="Gupta U.D."/>
            <person name="Naaz F."/>
            <person name="Dwivedi V.D."/>
            <person name="Singh H."/>
            <person name="Gupta G."/>
            <person name="Sharma S."/>
            <person name="Arora M."/>
        </authorList>
    </citation>
    <scope>NUCLEOTIDE SEQUENCE [LARGE SCALE GENOMIC DNA]</scope>
    <source>
        <strain evidence="2 3">MRHRU-235-G</strain>
    </source>
</reference>
<dbReference type="PROSITE" id="PS50042">
    <property type="entry name" value="CNMP_BINDING_3"/>
    <property type="match status" value="1"/>
</dbReference>
<feature type="domain" description="Cyclic nucleotide-binding" evidence="1">
    <location>
        <begin position="1"/>
        <end position="26"/>
    </location>
</feature>
<sequence>MAILGPAEVFGELEVVDPRPHDSTAVRNHESAYGLDGPRVSTRLDREVTEHLSRVLAGCLQYTYDALDNLIFSKCA</sequence>
<evidence type="ECO:0000313" key="3">
    <source>
        <dbReference type="Proteomes" id="UP000249682"/>
    </source>
</evidence>
<name>A0AAD0P8S9_MYCLR</name>
<accession>A0AAD0P8S9</accession>